<keyword evidence="7 10" id="KW-0051">Antiviral defense</keyword>
<dbReference type="SUPFAM" id="SSF47266">
    <property type="entry name" value="4-helical cytokines"/>
    <property type="match status" value="1"/>
</dbReference>
<name>A0A2Y9FJ90_PHYMC</name>
<reference evidence="13" key="1">
    <citation type="submission" date="2025-08" db="UniProtKB">
        <authorList>
            <consortium name="RefSeq"/>
        </authorList>
    </citation>
    <scope>IDENTIFICATION</scope>
    <source>
        <tissue evidence="13">Muscle</tissue>
    </source>
</reference>
<dbReference type="GO" id="GO:0008811">
    <property type="term" value="F:chloramphenicol O-acetyltransferase activity"/>
    <property type="evidence" value="ECO:0007669"/>
    <property type="project" value="Ensembl"/>
</dbReference>
<dbReference type="GO" id="GO:2000552">
    <property type="term" value="P:negative regulation of T-helper 2 cell cytokine production"/>
    <property type="evidence" value="ECO:0007669"/>
    <property type="project" value="Ensembl"/>
</dbReference>
<evidence type="ECO:0000256" key="10">
    <source>
        <dbReference type="RuleBase" id="RU000436"/>
    </source>
</evidence>
<accession>A0A2Y9FJ90</accession>
<dbReference type="PANTHER" id="PTHR11691">
    <property type="entry name" value="TYPE I INTERFERON"/>
    <property type="match status" value="1"/>
</dbReference>
<dbReference type="GO" id="GO:1900182">
    <property type="term" value="P:positive regulation of protein localization to nucleus"/>
    <property type="evidence" value="ECO:0007669"/>
    <property type="project" value="Ensembl"/>
</dbReference>
<evidence type="ECO:0000256" key="11">
    <source>
        <dbReference type="SAM" id="SignalP"/>
    </source>
</evidence>
<dbReference type="RefSeq" id="XP_007124122.2">
    <property type="nucleotide sequence ID" value="XM_007124060.3"/>
</dbReference>
<dbReference type="Proteomes" id="UP000248484">
    <property type="component" value="Chromosome 9"/>
</dbReference>
<comment type="similarity">
    <text evidence="2 10">Belongs to the alpha/beta interferon family.</text>
</comment>
<dbReference type="GO" id="GO:0035458">
    <property type="term" value="P:cellular response to interferon-beta"/>
    <property type="evidence" value="ECO:0007669"/>
    <property type="project" value="Ensembl"/>
</dbReference>
<evidence type="ECO:0000256" key="6">
    <source>
        <dbReference type="ARBA" id="ARBA00022729"/>
    </source>
</evidence>
<dbReference type="GO" id="GO:2001235">
    <property type="term" value="P:positive regulation of apoptotic signaling pathway"/>
    <property type="evidence" value="ECO:0007669"/>
    <property type="project" value="Ensembl"/>
</dbReference>
<dbReference type="PRINTS" id="PR00266">
    <property type="entry name" value="INTERFERONAB"/>
</dbReference>
<dbReference type="GO" id="GO:0002312">
    <property type="term" value="P:B cell activation involved in immune response"/>
    <property type="evidence" value="ECO:0007669"/>
    <property type="project" value="Ensembl"/>
</dbReference>
<evidence type="ECO:0000313" key="13">
    <source>
        <dbReference type="RefSeq" id="XP_007124122.2"/>
    </source>
</evidence>
<dbReference type="AlphaFoldDB" id="A0A2Y9FJ90"/>
<evidence type="ECO:0000256" key="3">
    <source>
        <dbReference type="ARBA" id="ARBA00011245"/>
    </source>
</evidence>
<feature type="chain" id="PRO_5016175620" evidence="11">
    <location>
        <begin position="22"/>
        <end position="186"/>
    </location>
</feature>
<dbReference type="CDD" id="cd00095">
    <property type="entry name" value="IFab"/>
    <property type="match status" value="1"/>
</dbReference>
<dbReference type="KEGG" id="pcad:102990155"/>
<evidence type="ECO:0000256" key="9">
    <source>
        <dbReference type="ARBA" id="ARBA00023180"/>
    </source>
</evidence>
<dbReference type="Gene3D" id="1.20.1250.10">
    <property type="match status" value="1"/>
</dbReference>
<dbReference type="GO" id="GO:0005615">
    <property type="term" value="C:extracellular space"/>
    <property type="evidence" value="ECO:0007669"/>
    <property type="project" value="UniProtKB-KW"/>
</dbReference>
<keyword evidence="5" id="KW-0964">Secreted</keyword>
<dbReference type="GO" id="GO:0071359">
    <property type="term" value="P:cellular response to dsRNA"/>
    <property type="evidence" value="ECO:0007669"/>
    <property type="project" value="UniProtKB-ARBA"/>
</dbReference>
<evidence type="ECO:0000256" key="4">
    <source>
        <dbReference type="ARBA" id="ARBA00022514"/>
    </source>
</evidence>
<dbReference type="InterPro" id="IPR009079">
    <property type="entry name" value="4_helix_cytokine-like_core"/>
</dbReference>
<keyword evidence="4 10" id="KW-0202">Cytokine</keyword>
<dbReference type="SMART" id="SM00076">
    <property type="entry name" value="IFabd"/>
    <property type="match status" value="1"/>
</dbReference>
<dbReference type="FunFam" id="1.20.1250.10:FF:000026">
    <property type="entry name" value="Interferon beta"/>
    <property type="match status" value="1"/>
</dbReference>
<dbReference type="STRING" id="9755.ENSPCTP00005022719"/>
<evidence type="ECO:0000256" key="5">
    <source>
        <dbReference type="ARBA" id="ARBA00022525"/>
    </source>
</evidence>
<keyword evidence="9" id="KW-0325">Glycoprotein</keyword>
<dbReference type="InParanoid" id="A0A2Y9FJ90"/>
<keyword evidence="6 11" id="KW-0732">Signal</keyword>
<evidence type="ECO:0000313" key="12">
    <source>
        <dbReference type="Proteomes" id="UP000248484"/>
    </source>
</evidence>
<dbReference type="GO" id="GO:0045071">
    <property type="term" value="P:negative regulation of viral genome replication"/>
    <property type="evidence" value="ECO:0007669"/>
    <property type="project" value="Ensembl"/>
</dbReference>
<dbReference type="Pfam" id="PF00143">
    <property type="entry name" value="Interferon"/>
    <property type="match status" value="1"/>
</dbReference>
<dbReference type="FunCoup" id="A0A2Y9FJ90">
    <property type="interactions" value="268"/>
</dbReference>
<dbReference type="GO" id="GO:0060337">
    <property type="term" value="P:type I interferon-mediated signaling pathway"/>
    <property type="evidence" value="ECO:0007669"/>
    <property type="project" value="Ensembl"/>
</dbReference>
<evidence type="ECO:0000256" key="2">
    <source>
        <dbReference type="ARBA" id="ARBA00011033"/>
    </source>
</evidence>
<dbReference type="InterPro" id="IPR000471">
    <property type="entry name" value="Interferon_alpha/beta/delta"/>
</dbReference>
<comment type="subcellular location">
    <subcellularLocation>
        <location evidence="1">Secreted</location>
    </subcellularLocation>
</comment>
<dbReference type="GeneID" id="102990155"/>
<dbReference type="GO" id="GO:0005125">
    <property type="term" value="F:cytokine activity"/>
    <property type="evidence" value="ECO:0007669"/>
    <property type="project" value="UniProtKB-KW"/>
</dbReference>
<comment type="subunit">
    <text evidence="3">Monomer.</text>
</comment>
<dbReference type="GO" id="GO:0098586">
    <property type="term" value="P:cellular response to virus"/>
    <property type="evidence" value="ECO:0007669"/>
    <property type="project" value="Ensembl"/>
</dbReference>
<dbReference type="GO" id="GO:0045944">
    <property type="term" value="P:positive regulation of transcription by RNA polymerase II"/>
    <property type="evidence" value="ECO:0007669"/>
    <property type="project" value="Ensembl"/>
</dbReference>
<keyword evidence="12" id="KW-1185">Reference proteome</keyword>
<dbReference type="GO" id="GO:0045581">
    <property type="term" value="P:negative regulation of T cell differentiation"/>
    <property type="evidence" value="ECO:0007669"/>
    <property type="project" value="Ensembl"/>
</dbReference>
<dbReference type="GO" id="GO:0007259">
    <property type="term" value="P:cell surface receptor signaling pathway via JAK-STAT"/>
    <property type="evidence" value="ECO:0007669"/>
    <property type="project" value="Ensembl"/>
</dbReference>
<protein>
    <submittedName>
        <fullName evidence="13">Interferon beta</fullName>
    </submittedName>
</protein>
<dbReference type="CTD" id="3456"/>
<gene>
    <name evidence="13" type="primary">IFNB1</name>
</gene>
<sequence length="186" mass="22251">MTHRCILQIALLLCFSTTALSTSYRLLRFQQRSSNLACQKLLRQLPGMPQHCLEDRMDFEVPEEIKQPQQFRKEDAVLVIYEMLQQIFGILRRNFSSTSWTETITENLLVEVYGQMDRLETILEEIMEKENFTGVYMTILHLKKYYLQIMQYLKSKEYSNCAWTVVRVEILRNFSFLNRLTDYLHN</sequence>
<dbReference type="PANTHER" id="PTHR11691:SF73">
    <property type="entry name" value="INTERFERON BETA"/>
    <property type="match status" value="1"/>
</dbReference>
<dbReference type="GO" id="GO:0140374">
    <property type="term" value="P:antiviral innate immune response"/>
    <property type="evidence" value="ECO:0007669"/>
    <property type="project" value="Ensembl"/>
</dbReference>
<organism evidence="12 13">
    <name type="scientific">Physeter macrocephalus</name>
    <name type="common">Sperm whale</name>
    <name type="synonym">Physeter catodon</name>
    <dbReference type="NCBI Taxonomy" id="9755"/>
    <lineage>
        <taxon>Eukaryota</taxon>
        <taxon>Metazoa</taxon>
        <taxon>Chordata</taxon>
        <taxon>Craniata</taxon>
        <taxon>Vertebrata</taxon>
        <taxon>Euteleostomi</taxon>
        <taxon>Mammalia</taxon>
        <taxon>Eutheria</taxon>
        <taxon>Laurasiatheria</taxon>
        <taxon>Artiodactyla</taxon>
        <taxon>Whippomorpha</taxon>
        <taxon>Cetacea</taxon>
        <taxon>Odontoceti</taxon>
        <taxon>Physeteridae</taxon>
        <taxon>Physeter</taxon>
    </lineage>
</organism>
<evidence type="ECO:0000256" key="1">
    <source>
        <dbReference type="ARBA" id="ARBA00004613"/>
    </source>
</evidence>
<feature type="signal peptide" evidence="11">
    <location>
        <begin position="1"/>
        <end position="21"/>
    </location>
</feature>
<evidence type="ECO:0000256" key="8">
    <source>
        <dbReference type="ARBA" id="ARBA00023157"/>
    </source>
</evidence>
<evidence type="ECO:0000256" key="7">
    <source>
        <dbReference type="ARBA" id="ARBA00023118"/>
    </source>
</evidence>
<dbReference type="OrthoDB" id="8922121at2759"/>
<keyword evidence="8" id="KW-1015">Disulfide bond</keyword>
<dbReference type="GO" id="GO:0043330">
    <property type="term" value="P:response to exogenous dsRNA"/>
    <property type="evidence" value="ECO:0007669"/>
    <property type="project" value="Ensembl"/>
</dbReference>
<dbReference type="GO" id="GO:0005126">
    <property type="term" value="F:cytokine receptor binding"/>
    <property type="evidence" value="ECO:0007669"/>
    <property type="project" value="Ensembl"/>
</dbReference>
<proteinExistence type="inferred from homology"/>